<dbReference type="EMBL" id="LNKT01000001">
    <property type="protein sequence ID" value="KYJ87628.1"/>
    <property type="molecule type" value="Genomic_DNA"/>
</dbReference>
<sequence>MKPVWYHFIQTESLKEYAIMKQSLLSQGFEIATITMAGKRGLYGLFTDAPVQMCHFHQQAIITRYLTRKPKMAAAIDLKRVVSYLGQVSACRFQYMLDSWYARHTTFINEKTEDDSRRGWHYTHKRLRSAYRSLRTNFQYLFTYRYYPELKIHNTTNALDGGLFTPMKMLLKIHRGISIEMKKKLITDYLENLMK</sequence>
<name>A0A151CJA9_9BACT</name>
<accession>A0A151CJA9</accession>
<gene>
    <name evidence="1" type="ORF">AS592_11055</name>
</gene>
<keyword evidence="2" id="KW-1185">Reference proteome</keyword>
<evidence type="ECO:0000313" key="1">
    <source>
        <dbReference type="EMBL" id="KYJ87628.1"/>
    </source>
</evidence>
<dbReference type="AlphaFoldDB" id="A0A151CJA9"/>
<reference evidence="1 2" key="1">
    <citation type="submission" date="2015-11" db="EMBL/GenBank/DDBJ databases">
        <title>Draft genome of Sulfurovum riftiae 1812E, a member of the Epsilonproteobacteria isolated from the tube of the deep-sea hydrothermal vent tubewom Riftia pachyptila.</title>
        <authorList>
            <person name="Vetriani C."/>
            <person name="Giovannelli D."/>
        </authorList>
    </citation>
    <scope>NUCLEOTIDE SEQUENCE [LARGE SCALE GENOMIC DNA]</scope>
    <source>
        <strain evidence="1 2">1812E</strain>
    </source>
</reference>
<evidence type="ECO:0008006" key="3">
    <source>
        <dbReference type="Google" id="ProtNLM"/>
    </source>
</evidence>
<proteinExistence type="predicted"/>
<organism evidence="1 2">
    <name type="scientific">Sulfurovum riftiae</name>
    <dbReference type="NCBI Taxonomy" id="1630136"/>
    <lineage>
        <taxon>Bacteria</taxon>
        <taxon>Pseudomonadati</taxon>
        <taxon>Campylobacterota</taxon>
        <taxon>Epsilonproteobacteria</taxon>
        <taxon>Campylobacterales</taxon>
        <taxon>Sulfurovaceae</taxon>
        <taxon>Sulfurovum</taxon>
    </lineage>
</organism>
<protein>
    <recommendedName>
        <fullName evidence="3">Transposase</fullName>
    </recommendedName>
</protein>
<evidence type="ECO:0000313" key="2">
    <source>
        <dbReference type="Proteomes" id="UP000075359"/>
    </source>
</evidence>
<dbReference type="Proteomes" id="UP000075359">
    <property type="component" value="Unassembled WGS sequence"/>
</dbReference>
<comment type="caution">
    <text evidence="1">The sequence shown here is derived from an EMBL/GenBank/DDBJ whole genome shotgun (WGS) entry which is preliminary data.</text>
</comment>
<dbReference type="STRING" id="1630136.AS592_11055"/>